<proteinExistence type="predicted"/>
<dbReference type="EMBL" id="CP044232">
    <property type="protein sequence ID" value="QEW04072.1"/>
    <property type="molecule type" value="Genomic_DNA"/>
</dbReference>
<organism evidence="5 6">
    <name type="scientific">Microbacterium lushaniae</name>
    <dbReference type="NCBI Taxonomy" id="2614639"/>
    <lineage>
        <taxon>Bacteria</taxon>
        <taxon>Bacillati</taxon>
        <taxon>Actinomycetota</taxon>
        <taxon>Actinomycetes</taxon>
        <taxon>Micrococcales</taxon>
        <taxon>Microbacteriaceae</taxon>
        <taxon>Microbacterium</taxon>
    </lineage>
</organism>
<dbReference type="InterPro" id="IPR018060">
    <property type="entry name" value="HTH_AraC"/>
</dbReference>
<dbReference type="InterPro" id="IPR009057">
    <property type="entry name" value="Homeodomain-like_sf"/>
</dbReference>
<sequence>MDRARLARLLHTVQMRSTFYCHAELAEPWALEMPAIEDSVSFHVVTNGSCWLRLTGSAPLELRRGDLALVPHGRGHDLASSPAAGPALRVDRLPQEYIGEQYSTLRHGGTGEASQLICGIVSFDAPAARELMRALPAVVTVRGDELEAGSSVHDTLRTMARELSHPQIGGETVATRLADVLVLQAIRAWIAGEGGSATGWMHAVQDERIGRALEAIHDDPGRRWNLQLLAHAATMSRSAFSARFTELTGEAPIAYLARWRMALAQSRLAEGDTTVAALADELGYRSEAAFHRAFTRIVGRTPGSIRRRSRLRTEMAAPS</sequence>
<feature type="domain" description="HTH araC/xylS-type" evidence="4">
    <location>
        <begin position="210"/>
        <end position="308"/>
    </location>
</feature>
<dbReference type="PROSITE" id="PS01124">
    <property type="entry name" value="HTH_ARAC_FAMILY_2"/>
    <property type="match status" value="1"/>
</dbReference>
<dbReference type="Pfam" id="PF12833">
    <property type="entry name" value="HTH_18"/>
    <property type="match status" value="1"/>
</dbReference>
<dbReference type="InterPro" id="IPR018062">
    <property type="entry name" value="HTH_AraC-typ_CS"/>
</dbReference>
<dbReference type="GO" id="GO:0043565">
    <property type="term" value="F:sequence-specific DNA binding"/>
    <property type="evidence" value="ECO:0007669"/>
    <property type="project" value="InterPro"/>
</dbReference>
<dbReference type="GO" id="GO:0003700">
    <property type="term" value="F:DNA-binding transcription factor activity"/>
    <property type="evidence" value="ECO:0007669"/>
    <property type="project" value="InterPro"/>
</dbReference>
<dbReference type="AlphaFoldDB" id="A0A5J6L6Y3"/>
<dbReference type="SUPFAM" id="SSF46689">
    <property type="entry name" value="Homeodomain-like"/>
    <property type="match status" value="2"/>
</dbReference>
<accession>A0A5J6L6Y3</accession>
<name>A0A5J6L6Y3_9MICO</name>
<dbReference type="Proteomes" id="UP000325516">
    <property type="component" value="Chromosome"/>
</dbReference>
<evidence type="ECO:0000259" key="4">
    <source>
        <dbReference type="PROSITE" id="PS01124"/>
    </source>
</evidence>
<gene>
    <name evidence="5" type="ORF">F6J85_13890</name>
</gene>
<keyword evidence="1" id="KW-0805">Transcription regulation</keyword>
<evidence type="ECO:0000256" key="1">
    <source>
        <dbReference type="ARBA" id="ARBA00023015"/>
    </source>
</evidence>
<evidence type="ECO:0000256" key="2">
    <source>
        <dbReference type="ARBA" id="ARBA00023125"/>
    </source>
</evidence>
<reference evidence="6" key="1">
    <citation type="submission" date="2019-09" db="EMBL/GenBank/DDBJ databases">
        <title>Mumia zhuanghuii sp. nov. isolated from the intestinal contents of plateau pika (Ochotona curzoniae) in the Qinghai-Tibet plateau of China.</title>
        <authorList>
            <person name="Tian Z."/>
        </authorList>
    </citation>
    <scope>NUCLEOTIDE SEQUENCE [LARGE SCALE GENOMIC DNA]</scope>
    <source>
        <strain evidence="6">L-031</strain>
    </source>
</reference>
<dbReference type="Gene3D" id="1.10.10.60">
    <property type="entry name" value="Homeodomain-like"/>
    <property type="match status" value="2"/>
</dbReference>
<keyword evidence="6" id="KW-1185">Reference proteome</keyword>
<dbReference type="PANTHER" id="PTHR46796:SF7">
    <property type="entry name" value="ARAC FAMILY TRANSCRIPTIONAL REGULATOR"/>
    <property type="match status" value="1"/>
</dbReference>
<dbReference type="Pfam" id="PF12852">
    <property type="entry name" value="Cupin_6"/>
    <property type="match status" value="1"/>
</dbReference>
<keyword evidence="2" id="KW-0238">DNA-binding</keyword>
<dbReference type="RefSeq" id="WP_150925855.1">
    <property type="nucleotide sequence ID" value="NZ_CP044232.1"/>
</dbReference>
<evidence type="ECO:0000256" key="3">
    <source>
        <dbReference type="ARBA" id="ARBA00023163"/>
    </source>
</evidence>
<protein>
    <submittedName>
        <fullName evidence="5">AraC family transcriptional regulator</fullName>
    </submittedName>
</protein>
<dbReference type="InterPro" id="IPR032783">
    <property type="entry name" value="AraC_lig"/>
</dbReference>
<evidence type="ECO:0000313" key="6">
    <source>
        <dbReference type="Proteomes" id="UP000325516"/>
    </source>
</evidence>
<dbReference type="InterPro" id="IPR050204">
    <property type="entry name" value="AraC_XylS_family_regulators"/>
</dbReference>
<dbReference type="PROSITE" id="PS00041">
    <property type="entry name" value="HTH_ARAC_FAMILY_1"/>
    <property type="match status" value="1"/>
</dbReference>
<dbReference type="KEGG" id="mlz:F6J85_13890"/>
<dbReference type="SMART" id="SM00342">
    <property type="entry name" value="HTH_ARAC"/>
    <property type="match status" value="1"/>
</dbReference>
<keyword evidence="3" id="KW-0804">Transcription</keyword>
<dbReference type="PANTHER" id="PTHR46796">
    <property type="entry name" value="HTH-TYPE TRANSCRIPTIONAL ACTIVATOR RHAS-RELATED"/>
    <property type="match status" value="1"/>
</dbReference>
<evidence type="ECO:0000313" key="5">
    <source>
        <dbReference type="EMBL" id="QEW04072.1"/>
    </source>
</evidence>